<feature type="domain" description="PTS EIIC type-2" evidence="28">
    <location>
        <begin position="4"/>
        <end position="327"/>
    </location>
</feature>
<dbReference type="InterPro" id="IPR050893">
    <property type="entry name" value="Sugar_PTS"/>
</dbReference>
<dbReference type="InterPro" id="IPR013011">
    <property type="entry name" value="PTS_EIIB_2"/>
</dbReference>
<evidence type="ECO:0000256" key="10">
    <source>
        <dbReference type="ARBA" id="ARBA00022475"/>
    </source>
</evidence>
<reference evidence="30" key="1">
    <citation type="journal article" date="2019" name="Int. J. Syst. Evol. Microbiol.">
        <title>The Global Catalogue of Microorganisms (GCM) 10K type strain sequencing project: providing services to taxonomists for standard genome sequencing and annotation.</title>
        <authorList>
            <consortium name="The Broad Institute Genomics Platform"/>
            <consortium name="The Broad Institute Genome Sequencing Center for Infectious Disease"/>
            <person name="Wu L."/>
            <person name="Ma J."/>
        </authorList>
    </citation>
    <scope>NUCLEOTIDE SEQUENCE [LARGE SCALE GENOMIC DNA]</scope>
    <source>
        <strain evidence="30">WYCCWR 12678</strain>
    </source>
</reference>
<evidence type="ECO:0000256" key="19">
    <source>
        <dbReference type="ARBA" id="ARBA00023136"/>
    </source>
</evidence>
<evidence type="ECO:0000256" key="1">
    <source>
        <dbReference type="ARBA" id="ARBA00001655"/>
    </source>
</evidence>
<evidence type="ECO:0000256" key="15">
    <source>
        <dbReference type="ARBA" id="ARBA00022683"/>
    </source>
</evidence>
<keyword evidence="13" id="KW-0762">Sugar transport</keyword>
<evidence type="ECO:0000256" key="2">
    <source>
        <dbReference type="ARBA" id="ARBA00002434"/>
    </source>
</evidence>
<feature type="domain" description="PTS EIIA type-2" evidence="26">
    <location>
        <begin position="482"/>
        <end position="621"/>
    </location>
</feature>
<evidence type="ECO:0000256" key="11">
    <source>
        <dbReference type="ARBA" id="ARBA00022519"/>
    </source>
</evidence>
<evidence type="ECO:0000259" key="28">
    <source>
        <dbReference type="PROSITE" id="PS51104"/>
    </source>
</evidence>
<comment type="caution">
    <text evidence="29">The sequence shown here is derived from an EMBL/GenBank/DDBJ whole genome shotgun (WGS) entry which is preliminary data.</text>
</comment>
<evidence type="ECO:0000256" key="17">
    <source>
        <dbReference type="ARBA" id="ARBA00022777"/>
    </source>
</evidence>
<dbReference type="PROSITE" id="PS00372">
    <property type="entry name" value="PTS_EIIA_TYPE_2_HIS"/>
    <property type="match status" value="1"/>
</dbReference>
<feature type="transmembrane region" description="Helical" evidence="25">
    <location>
        <begin position="40"/>
        <end position="58"/>
    </location>
</feature>
<keyword evidence="10" id="KW-1003">Cell membrane</keyword>
<dbReference type="Gene3D" id="3.40.930.10">
    <property type="entry name" value="Mannitol-specific EII, Chain A"/>
    <property type="match status" value="1"/>
</dbReference>
<dbReference type="InterPro" id="IPR016152">
    <property type="entry name" value="PTrfase/Anion_transptr"/>
</dbReference>
<comment type="catalytic activity">
    <reaction evidence="1">
        <text>D-mannitol(out) + N(pros)-phospho-L-histidyl-[protein] = D-mannitol 1-phosphate(in) + L-histidyl-[protein]</text>
        <dbReference type="Rhea" id="RHEA:33363"/>
        <dbReference type="Rhea" id="RHEA-COMP:9745"/>
        <dbReference type="Rhea" id="RHEA-COMP:9746"/>
        <dbReference type="ChEBI" id="CHEBI:16899"/>
        <dbReference type="ChEBI" id="CHEBI:29979"/>
        <dbReference type="ChEBI" id="CHEBI:61381"/>
        <dbReference type="ChEBI" id="CHEBI:64837"/>
        <dbReference type="EC" id="2.7.1.197"/>
    </reaction>
</comment>
<dbReference type="PROSITE" id="PS51099">
    <property type="entry name" value="PTS_EIIB_TYPE_2"/>
    <property type="match status" value="1"/>
</dbReference>
<keyword evidence="30" id="KW-1185">Reference proteome</keyword>
<keyword evidence="15" id="KW-0598">Phosphotransferase system</keyword>
<comment type="subunit">
    <text evidence="4">Homodimer.</text>
</comment>
<dbReference type="Pfam" id="PF02302">
    <property type="entry name" value="PTS_IIB"/>
    <property type="match status" value="1"/>
</dbReference>
<proteinExistence type="predicted"/>
<dbReference type="Pfam" id="PF02378">
    <property type="entry name" value="PTS_EIIC"/>
    <property type="match status" value="1"/>
</dbReference>
<dbReference type="CDD" id="cd00211">
    <property type="entry name" value="PTS_IIA_fru"/>
    <property type="match status" value="1"/>
</dbReference>
<keyword evidence="16 25" id="KW-0812">Transmembrane</keyword>
<keyword evidence="9" id="KW-0813">Transport</keyword>
<dbReference type="InterPro" id="IPR036095">
    <property type="entry name" value="PTS_EIIB-like_sf"/>
</dbReference>
<dbReference type="SUPFAM" id="SSF52794">
    <property type="entry name" value="PTS system IIB component-like"/>
    <property type="match status" value="1"/>
</dbReference>
<evidence type="ECO:0000256" key="23">
    <source>
        <dbReference type="ARBA" id="ARBA00030962"/>
    </source>
</evidence>
<dbReference type="CDD" id="cd05567">
    <property type="entry name" value="PTS_IIB_mannitol"/>
    <property type="match status" value="1"/>
</dbReference>
<dbReference type="SUPFAM" id="SSF55804">
    <property type="entry name" value="Phoshotransferase/anion transport protein"/>
    <property type="match status" value="1"/>
</dbReference>
<evidence type="ECO:0000256" key="22">
    <source>
        <dbReference type="ARBA" id="ARBA00030956"/>
    </source>
</evidence>
<feature type="domain" description="PTS EIIB type-2" evidence="27">
    <location>
        <begin position="386"/>
        <end position="477"/>
    </location>
</feature>
<evidence type="ECO:0000259" key="26">
    <source>
        <dbReference type="PROSITE" id="PS51094"/>
    </source>
</evidence>
<keyword evidence="14 29" id="KW-0808">Transferase</keyword>
<feature type="transmembrane region" description="Helical" evidence="25">
    <location>
        <begin position="70"/>
        <end position="96"/>
    </location>
</feature>
<dbReference type="EC" id="2.7.1.197" evidence="5"/>
<dbReference type="NCBIfam" id="NF011663">
    <property type="entry name" value="PRK15083.1"/>
    <property type="match status" value="1"/>
</dbReference>
<keyword evidence="19 25" id="KW-0472">Membrane</keyword>
<dbReference type="InterPro" id="IPR013014">
    <property type="entry name" value="PTS_EIIC_2"/>
</dbReference>
<dbReference type="RefSeq" id="WP_380024650.1">
    <property type="nucleotide sequence ID" value="NZ_JBHSHC010000029.1"/>
</dbReference>
<keyword evidence="18 25" id="KW-1133">Transmembrane helix</keyword>
<evidence type="ECO:0000256" key="7">
    <source>
        <dbReference type="ARBA" id="ARBA00015039"/>
    </source>
</evidence>
<feature type="transmembrane region" description="Helical" evidence="25">
    <location>
        <begin position="305"/>
        <end position="326"/>
    </location>
</feature>
<gene>
    <name evidence="29" type="ORF">ACFO8Q_05125</name>
</gene>
<evidence type="ECO:0000259" key="27">
    <source>
        <dbReference type="PROSITE" id="PS51099"/>
    </source>
</evidence>
<evidence type="ECO:0000313" key="30">
    <source>
        <dbReference type="Proteomes" id="UP001596002"/>
    </source>
</evidence>
<feature type="transmembrane region" description="Helical" evidence="25">
    <location>
        <begin position="281"/>
        <end position="298"/>
    </location>
</feature>
<sequence>MNKVGRLLSAIVFQNIAALIAVGIIRSLFGVYGWWPDDRIYLLVDPMLNILIPVLLGYTGGRLLGGQRGAVVASVVTLGLVLASSVPMIIGAMIVGPLTGWLMGRLDKTLENRLPVGFELMVANLLAAVLAVVLTVVCFTYVGQTLSAGIKWLNTLMEEVIHSGWLPLAAVFIEPGKVLFFNNVMNHGILGPLGIQQAKDLGKSIFFLLESNPGPGLGMLLAYLLKTRGEQRKAVKVSIVIHSLGGIHEVYFPYVLMNPVLFLSVIAGGITGVAVFQHLDAGVVATPSPGSIFFLIALAPRDDILAVLCGVILSAAVSFVTAFFMLKSTSESPSTNMKLEELAELEGLQHVEKWESSHPVVAASMETKEKTAESDIALNAAQRRIRTIVFACDAGMASSAMGAALLKKRLKLADLAIVVKNSSVDDIPKDADLIVTHKNLTSRALRNAPEREHVSIDSFTDVAFYDNLIERLKGTATASSHSVLSENQVLLGCRAASREKAIEIVGRHMVKLGFVKLEYIEEMLQRERLLSTYIGNGVAVPHGLESGASILKPDIVIAQFPEGVPFNGETAYLVIGIAGHQEHQVQVLSSIADIVEDRETMRRLSQTDSKNDFLLSFQPQDSNPGAN</sequence>
<evidence type="ECO:0000256" key="9">
    <source>
        <dbReference type="ARBA" id="ARBA00022448"/>
    </source>
</evidence>
<dbReference type="GO" id="GO:0016740">
    <property type="term" value="F:transferase activity"/>
    <property type="evidence" value="ECO:0007669"/>
    <property type="project" value="UniProtKB-KW"/>
</dbReference>
<evidence type="ECO:0000256" key="5">
    <source>
        <dbReference type="ARBA" id="ARBA00011909"/>
    </source>
</evidence>
<dbReference type="PROSITE" id="PS51094">
    <property type="entry name" value="PTS_EIIA_TYPE_2"/>
    <property type="match status" value="1"/>
</dbReference>
<evidence type="ECO:0000256" key="3">
    <source>
        <dbReference type="ARBA" id="ARBA00004429"/>
    </source>
</evidence>
<evidence type="ECO:0000256" key="8">
    <source>
        <dbReference type="ARBA" id="ARBA00021825"/>
    </source>
</evidence>
<keyword evidence="11" id="KW-0997">Cell inner membrane</keyword>
<evidence type="ECO:0000256" key="25">
    <source>
        <dbReference type="SAM" id="Phobius"/>
    </source>
</evidence>
<keyword evidence="17" id="KW-0418">Kinase</keyword>
<evidence type="ECO:0000256" key="12">
    <source>
        <dbReference type="ARBA" id="ARBA00022553"/>
    </source>
</evidence>
<feature type="transmembrane region" description="Helical" evidence="25">
    <location>
        <begin position="116"/>
        <end position="142"/>
    </location>
</feature>
<dbReference type="InterPro" id="IPR029503">
    <property type="entry name" value="PTS_EIIB_mannitol"/>
</dbReference>
<dbReference type="Pfam" id="PF00359">
    <property type="entry name" value="PTS_EIIA_2"/>
    <property type="match status" value="1"/>
</dbReference>
<evidence type="ECO:0000256" key="6">
    <source>
        <dbReference type="ARBA" id="ARBA00014783"/>
    </source>
</evidence>
<dbReference type="InterPro" id="IPR002178">
    <property type="entry name" value="PTS_EIIA_type-2_dom"/>
</dbReference>
<dbReference type="Proteomes" id="UP001596002">
    <property type="component" value="Unassembled WGS sequence"/>
</dbReference>
<comment type="subcellular location">
    <subcellularLocation>
        <location evidence="3">Cell inner membrane</location>
        <topology evidence="3">Multi-pass membrane protein</topology>
    </subcellularLocation>
</comment>
<evidence type="ECO:0000256" key="13">
    <source>
        <dbReference type="ARBA" id="ARBA00022597"/>
    </source>
</evidence>
<keyword evidence="12" id="KW-0597">Phosphoprotein</keyword>
<evidence type="ECO:0000256" key="16">
    <source>
        <dbReference type="ARBA" id="ARBA00022692"/>
    </source>
</evidence>
<feature type="transmembrane region" description="Helical" evidence="25">
    <location>
        <begin position="12"/>
        <end position="34"/>
    </location>
</feature>
<dbReference type="PROSITE" id="PS51104">
    <property type="entry name" value="PTS_EIIC_TYPE_2"/>
    <property type="match status" value="1"/>
</dbReference>
<organism evidence="29 30">
    <name type="scientific">Effusibacillus consociatus</name>
    <dbReference type="NCBI Taxonomy" id="1117041"/>
    <lineage>
        <taxon>Bacteria</taxon>
        <taxon>Bacillati</taxon>
        <taxon>Bacillota</taxon>
        <taxon>Bacilli</taxon>
        <taxon>Bacillales</taxon>
        <taxon>Alicyclobacillaceae</taxon>
        <taxon>Effusibacillus</taxon>
    </lineage>
</organism>
<evidence type="ECO:0000256" key="21">
    <source>
        <dbReference type="ARBA" id="ARBA00030684"/>
    </source>
</evidence>
<evidence type="ECO:0000256" key="24">
    <source>
        <dbReference type="ARBA" id="ARBA00033349"/>
    </source>
</evidence>
<accession>A0ABV9PXJ6</accession>
<evidence type="ECO:0000313" key="29">
    <source>
        <dbReference type="EMBL" id="MFC4766755.1"/>
    </source>
</evidence>
<dbReference type="Gene3D" id="3.40.50.2300">
    <property type="match status" value="1"/>
</dbReference>
<comment type="function">
    <text evidence="2">The phosphoenolpyruvate-dependent sugar phosphotransferase system (sugar PTS), a major carbohydrate active transport system, catalyzes the phosphorylation of incoming sugar substrates concomitantly with their translocation across the cell membrane. The enzyme II CmtAB PTS system is involved in D-mannitol transport.</text>
</comment>
<dbReference type="PANTHER" id="PTHR30181">
    <property type="entry name" value="MANNITOL PERMEASE IIC COMPONENT"/>
    <property type="match status" value="1"/>
</dbReference>
<dbReference type="InterPro" id="IPR003501">
    <property type="entry name" value="PTS_EIIB_2/3"/>
</dbReference>
<evidence type="ECO:0000256" key="14">
    <source>
        <dbReference type="ARBA" id="ARBA00022679"/>
    </source>
</evidence>
<dbReference type="PANTHER" id="PTHR30181:SF2">
    <property type="entry name" value="PTS SYSTEM MANNITOL-SPECIFIC EIICBA COMPONENT"/>
    <property type="match status" value="1"/>
</dbReference>
<dbReference type="InterPro" id="IPR003352">
    <property type="entry name" value="PTS_EIIC"/>
</dbReference>
<evidence type="ECO:0000256" key="4">
    <source>
        <dbReference type="ARBA" id="ARBA00011738"/>
    </source>
</evidence>
<protein>
    <recommendedName>
        <fullName evidence="6">Mannitol-specific phosphotransferase enzyme IIA component</fullName>
        <ecNumber evidence="5">2.7.1.197</ecNumber>
    </recommendedName>
    <alternativeName>
        <fullName evidence="22">EIIA</fullName>
    </alternativeName>
    <alternativeName>
        <fullName evidence="24">EIICB-Mtl</fullName>
    </alternativeName>
    <alternativeName>
        <fullName evidence="21">EIICBA-Mtl</fullName>
    </alternativeName>
    <alternativeName>
        <fullName evidence="23">EIII</fullName>
    </alternativeName>
    <alternativeName>
        <fullName evidence="20">PTS system mannitol-specific EIIA component</fullName>
    </alternativeName>
    <alternativeName>
        <fullName evidence="8">PTS system mannitol-specific EIICB component</fullName>
    </alternativeName>
    <alternativeName>
        <fullName evidence="7">PTS system mannitol-specific EIICBA component</fullName>
    </alternativeName>
</protein>
<evidence type="ECO:0000256" key="18">
    <source>
        <dbReference type="ARBA" id="ARBA00022989"/>
    </source>
</evidence>
<feature type="transmembrane region" description="Helical" evidence="25">
    <location>
        <begin position="251"/>
        <end position="275"/>
    </location>
</feature>
<name>A0ABV9PXJ6_9BACL</name>
<evidence type="ECO:0000256" key="20">
    <source>
        <dbReference type="ARBA" id="ARBA00029908"/>
    </source>
</evidence>
<dbReference type="EMBL" id="JBHSHC010000029">
    <property type="protein sequence ID" value="MFC4766755.1"/>
    <property type="molecule type" value="Genomic_DNA"/>
</dbReference>